<keyword evidence="2" id="KW-0560">Oxidoreductase</keyword>
<dbReference type="RefSeq" id="WP_089809621.1">
    <property type="nucleotide sequence ID" value="NZ_FOYT01000003.1"/>
</dbReference>
<dbReference type="CDD" id="cd08946">
    <property type="entry name" value="SDR_e"/>
    <property type="match status" value="1"/>
</dbReference>
<dbReference type="PANTHER" id="PTHR43103:SF5">
    <property type="entry name" value="4-EPIMERASE, PUTATIVE (AFU_ORTHOLOGUE AFUA_7G00360)-RELATED"/>
    <property type="match status" value="1"/>
</dbReference>
<evidence type="ECO:0000256" key="2">
    <source>
        <dbReference type="ARBA" id="ARBA00023002"/>
    </source>
</evidence>
<feature type="domain" description="NAD-dependent epimerase/dehydratase" evidence="4">
    <location>
        <begin position="4"/>
        <end position="171"/>
    </location>
</feature>
<accession>A0A1I6IHZ6</accession>
<evidence type="ECO:0000313" key="5">
    <source>
        <dbReference type="EMBL" id="SFR66352.1"/>
    </source>
</evidence>
<dbReference type="OrthoDB" id="199183at2157"/>
<evidence type="ECO:0000256" key="3">
    <source>
        <dbReference type="ARBA" id="ARBA00023027"/>
    </source>
</evidence>
<dbReference type="SUPFAM" id="SSF51735">
    <property type="entry name" value="NAD(P)-binding Rossmann-fold domains"/>
    <property type="match status" value="1"/>
</dbReference>
<dbReference type="AlphaFoldDB" id="A0A1I6IHZ6"/>
<keyword evidence="3" id="KW-0520">NAD</keyword>
<gene>
    <name evidence="5" type="ORF">SAMN04487947_3300</name>
</gene>
<protein>
    <submittedName>
        <fullName evidence="5">NAD dependent epimerase/dehydratase family protein</fullName>
    </submittedName>
</protein>
<comment type="similarity">
    <text evidence="1">Belongs to the NAD(P)-dependent epimerase/dehydratase family.</text>
</comment>
<dbReference type="STRING" id="553469.SAMN04487947_3300"/>
<evidence type="ECO:0000259" key="4">
    <source>
        <dbReference type="Pfam" id="PF01370"/>
    </source>
</evidence>
<dbReference type="Gene3D" id="3.40.50.720">
    <property type="entry name" value="NAD(P)-binding Rossmann-like Domain"/>
    <property type="match status" value="1"/>
</dbReference>
<evidence type="ECO:0000256" key="1">
    <source>
        <dbReference type="ARBA" id="ARBA00007637"/>
    </source>
</evidence>
<dbReference type="InterPro" id="IPR036291">
    <property type="entry name" value="NAD(P)-bd_dom_sf"/>
</dbReference>
<sequence length="265" mass="29207">MAHIAITGAAGNVGSTVLDAFDRETHTVTPITQTEEEDIESIVLNVLNRDDFVEKLPDDVDVLVHLAANPSPYADWDEVKDVNVDGVYNAYHAAVENDIDRVVYSSSNHALNAREVADPDEPETLRDDAPAVYPDQEPYPDSFYGVTKVAGEALGKHFAHKTDLEVVNLRIGWLLPRERLREKVTDPPSSDEYTEEGARFARAMWLSPRDCRDAVAAAALADVRENPLTAHAISANDERCLSLTQTLRSIGYAPRDNAADVVEQN</sequence>
<reference evidence="6" key="1">
    <citation type="submission" date="2016-10" db="EMBL/GenBank/DDBJ databases">
        <authorList>
            <person name="Varghese N."/>
            <person name="Submissions S."/>
        </authorList>
    </citation>
    <scope>NUCLEOTIDE SEQUENCE [LARGE SCALE GENOMIC DNA]</scope>
    <source>
        <strain evidence="6">CGMCC 1.7736</strain>
    </source>
</reference>
<dbReference type="InterPro" id="IPR001509">
    <property type="entry name" value="Epimerase_deHydtase"/>
</dbReference>
<dbReference type="GO" id="GO:0016491">
    <property type="term" value="F:oxidoreductase activity"/>
    <property type="evidence" value="ECO:0007669"/>
    <property type="project" value="UniProtKB-KW"/>
</dbReference>
<dbReference type="Proteomes" id="UP000198531">
    <property type="component" value="Unassembled WGS sequence"/>
</dbReference>
<dbReference type="EMBL" id="FOYT01000003">
    <property type="protein sequence ID" value="SFR66352.1"/>
    <property type="molecule type" value="Genomic_DNA"/>
</dbReference>
<proteinExistence type="inferred from homology"/>
<organism evidence="5 6">
    <name type="scientific">Halogeometricum rufum</name>
    <dbReference type="NCBI Taxonomy" id="553469"/>
    <lineage>
        <taxon>Archaea</taxon>
        <taxon>Methanobacteriati</taxon>
        <taxon>Methanobacteriota</taxon>
        <taxon>Stenosarchaea group</taxon>
        <taxon>Halobacteria</taxon>
        <taxon>Halobacteriales</taxon>
        <taxon>Haloferacaceae</taxon>
        <taxon>Halogeometricum</taxon>
    </lineage>
</organism>
<keyword evidence="6" id="KW-1185">Reference proteome</keyword>
<dbReference type="Pfam" id="PF01370">
    <property type="entry name" value="Epimerase"/>
    <property type="match status" value="1"/>
</dbReference>
<name>A0A1I6IHZ6_9EURY</name>
<dbReference type="PANTHER" id="PTHR43103">
    <property type="entry name" value="NUCLEOSIDE-DIPHOSPHATE-SUGAR EPIMERASE"/>
    <property type="match status" value="1"/>
</dbReference>
<evidence type="ECO:0000313" key="6">
    <source>
        <dbReference type="Proteomes" id="UP000198531"/>
    </source>
</evidence>